<reference evidence="8" key="2">
    <citation type="submission" date="2025-08" db="UniProtKB">
        <authorList>
            <consortium name="Ensembl"/>
        </authorList>
    </citation>
    <scope>IDENTIFICATION</scope>
</reference>
<evidence type="ECO:0008006" key="10">
    <source>
        <dbReference type="Google" id="ProtNLM"/>
    </source>
</evidence>
<evidence type="ECO:0000256" key="5">
    <source>
        <dbReference type="ARBA" id="ARBA00022729"/>
    </source>
</evidence>
<feature type="compositionally biased region" description="Pro residues" evidence="6">
    <location>
        <begin position="46"/>
        <end position="62"/>
    </location>
</feature>
<evidence type="ECO:0000256" key="7">
    <source>
        <dbReference type="SAM" id="SignalP"/>
    </source>
</evidence>
<dbReference type="GeneTree" id="ENSGT00390000010895"/>
<feature type="region of interest" description="Disordered" evidence="6">
    <location>
        <begin position="109"/>
        <end position="136"/>
    </location>
</feature>
<dbReference type="GO" id="GO:0005576">
    <property type="term" value="C:extracellular region"/>
    <property type="evidence" value="ECO:0007669"/>
    <property type="project" value="UniProtKB-SubCell"/>
</dbReference>
<dbReference type="PANTHER" id="PTHR15119">
    <property type="entry name" value="SECRETOGRANIN II"/>
    <property type="match status" value="1"/>
</dbReference>
<feature type="compositionally biased region" description="Basic and acidic residues" evidence="6">
    <location>
        <begin position="306"/>
        <end position="323"/>
    </location>
</feature>
<feature type="chain" id="PRO_5044263154" description="Secretogranin II" evidence="7">
    <location>
        <begin position="34"/>
        <end position="600"/>
    </location>
</feature>
<dbReference type="InterPro" id="IPR038858">
    <property type="entry name" value="ScgII"/>
</dbReference>
<protein>
    <recommendedName>
        <fullName evidence="10">Secretogranin II</fullName>
    </recommendedName>
</protein>
<evidence type="ECO:0000256" key="3">
    <source>
        <dbReference type="ARBA" id="ARBA00022525"/>
    </source>
</evidence>
<keyword evidence="4" id="KW-0165">Cleavage on pair of basic residues</keyword>
<keyword evidence="5 7" id="KW-0732">Signal</keyword>
<organism evidence="8 9">
    <name type="scientific">Electrophorus electricus</name>
    <name type="common">Electric eel</name>
    <name type="synonym">Gymnotus electricus</name>
    <dbReference type="NCBI Taxonomy" id="8005"/>
    <lineage>
        <taxon>Eukaryota</taxon>
        <taxon>Metazoa</taxon>
        <taxon>Chordata</taxon>
        <taxon>Craniata</taxon>
        <taxon>Vertebrata</taxon>
        <taxon>Euteleostomi</taxon>
        <taxon>Actinopterygii</taxon>
        <taxon>Neopterygii</taxon>
        <taxon>Teleostei</taxon>
        <taxon>Ostariophysi</taxon>
        <taxon>Gymnotiformes</taxon>
        <taxon>Gymnotoidei</taxon>
        <taxon>Gymnotidae</taxon>
        <taxon>Electrophorus</taxon>
    </lineage>
</organism>
<evidence type="ECO:0000256" key="2">
    <source>
        <dbReference type="ARBA" id="ARBA00005723"/>
    </source>
</evidence>
<feature type="compositionally biased region" description="Basic and acidic residues" evidence="6">
    <location>
        <begin position="119"/>
        <end position="136"/>
    </location>
</feature>
<feature type="compositionally biased region" description="Basic and acidic residues" evidence="6">
    <location>
        <begin position="275"/>
        <end position="284"/>
    </location>
</feature>
<feature type="region of interest" description="Disordered" evidence="6">
    <location>
        <begin position="255"/>
        <end position="338"/>
    </location>
</feature>
<evidence type="ECO:0000256" key="1">
    <source>
        <dbReference type="ARBA" id="ARBA00004613"/>
    </source>
</evidence>
<feature type="region of interest" description="Disordered" evidence="6">
    <location>
        <begin position="414"/>
        <end position="449"/>
    </location>
</feature>
<comment type="subcellular location">
    <subcellularLocation>
        <location evidence="1">Secreted</location>
    </subcellularLocation>
</comment>
<dbReference type="InterPro" id="IPR001990">
    <property type="entry name" value="Granin"/>
</dbReference>
<evidence type="ECO:0000256" key="6">
    <source>
        <dbReference type="SAM" id="MobiDB-lite"/>
    </source>
</evidence>
<keyword evidence="3" id="KW-0964">Secreted</keyword>
<evidence type="ECO:0000256" key="4">
    <source>
        <dbReference type="ARBA" id="ARBA00022685"/>
    </source>
</evidence>
<feature type="region of interest" description="Disordered" evidence="6">
    <location>
        <begin position="543"/>
        <end position="600"/>
    </location>
</feature>
<keyword evidence="9" id="KW-1185">Reference proteome</keyword>
<dbReference type="PANTHER" id="PTHR15119:SF1">
    <property type="entry name" value="SECRETOGRANIN-2-RELATED"/>
    <property type="match status" value="1"/>
</dbReference>
<evidence type="ECO:0000313" key="9">
    <source>
        <dbReference type="Proteomes" id="UP000314983"/>
    </source>
</evidence>
<feature type="compositionally biased region" description="Acidic residues" evidence="6">
    <location>
        <begin position="287"/>
        <end position="305"/>
    </location>
</feature>
<feature type="region of interest" description="Disordered" evidence="6">
    <location>
        <begin position="38"/>
        <end position="63"/>
    </location>
</feature>
<dbReference type="Ensembl" id="ENSEEET00000056834.1">
    <property type="protein sequence ID" value="ENSEEEP00000056619.1"/>
    <property type="gene ID" value="ENSEEEG00000028540.1"/>
</dbReference>
<dbReference type="GO" id="GO:0030141">
    <property type="term" value="C:secretory granule"/>
    <property type="evidence" value="ECO:0007669"/>
    <property type="project" value="InterPro"/>
</dbReference>
<name>A0AAY5EJ62_ELEEL</name>
<gene>
    <name evidence="8" type="primary">scg2a</name>
</gene>
<sequence>MPPLAWFCSTGLFLLSPLSLLSTLLCLHVGVHGATLWEPHQQDGSPDPPRPAFQAPPPPPPSAAMLRALEHIQRLSQQAAHGSDAGSVNAGEDPGDMERVRAMLQQVTPARPAAGMHSLRGEKDKSSGQEEHEVDEGQKWIEEVLSRLLWASKPVTPQEAAHAARSHSVTPRATTHSLFSLSPPPGPTQEHNRQANAMGIRRHDRKFPLLFEDKEGQEQPLKRTNENAEEQYTPQKMATLQSVFEELSRIANSKAYNKRQNGEDDESGNTNEDYDWYREKKLAFEDGNGEEELTPLEEQTELEEEETRRRQFREADDEVKRSNQSDLLQMEKEEEPDDVSKLVDYYLFKVLEKTEQEKQKREEEDEQRDKERRAAQLWYRGDSQPLYQLLKISQKLKIPPEDIVDLLESEENKNPDRLWQRRQGQSRTPSLRYPRPLGPHKDPAGVLYRRPPKTQEMSTITQDILRILGLASMAQPGNKSFLRPNQYKLTPALRYSLVEREIPDYVLSESGRDQPRADHDDAEHEDGLASYLVAELLAQRQRRASPELEQAVRDFLDDPGMSVSEKRQVEQEKTTEDSDEDTLFPPVSTHERVATGFHRN</sequence>
<comment type="similarity">
    <text evidence="2">Belongs to the chromogranin/secretogranin protein family.</text>
</comment>
<feature type="region of interest" description="Disordered" evidence="6">
    <location>
        <begin position="75"/>
        <end position="95"/>
    </location>
</feature>
<feature type="signal peptide" evidence="7">
    <location>
        <begin position="1"/>
        <end position="33"/>
    </location>
</feature>
<dbReference type="Proteomes" id="UP000314983">
    <property type="component" value="Chromosome 15"/>
</dbReference>
<feature type="compositionally biased region" description="Basic and acidic residues" evidence="6">
    <location>
        <begin position="544"/>
        <end position="556"/>
    </location>
</feature>
<feature type="region of interest" description="Disordered" evidence="6">
    <location>
        <begin position="163"/>
        <end position="192"/>
    </location>
</feature>
<reference evidence="8" key="3">
    <citation type="submission" date="2025-09" db="UniProtKB">
        <authorList>
            <consortium name="Ensembl"/>
        </authorList>
    </citation>
    <scope>IDENTIFICATION</scope>
</reference>
<accession>A0AAY5EJ62</accession>
<feature type="compositionally biased region" description="Basic and acidic residues" evidence="6">
    <location>
        <begin position="564"/>
        <end position="576"/>
    </location>
</feature>
<proteinExistence type="inferred from homology"/>
<evidence type="ECO:0000313" key="8">
    <source>
        <dbReference type="Ensembl" id="ENSEEEP00000056619.1"/>
    </source>
</evidence>
<dbReference type="Pfam" id="PF01271">
    <property type="entry name" value="Granin"/>
    <property type="match status" value="1"/>
</dbReference>
<dbReference type="AlphaFoldDB" id="A0AAY5EJ62"/>
<reference evidence="8 9" key="1">
    <citation type="submission" date="2020-05" db="EMBL/GenBank/DDBJ databases">
        <title>Electrophorus electricus (electric eel) genome, fEleEle1, primary haplotype.</title>
        <authorList>
            <person name="Myers G."/>
            <person name="Meyer A."/>
            <person name="Fedrigo O."/>
            <person name="Formenti G."/>
            <person name="Rhie A."/>
            <person name="Tracey A."/>
            <person name="Sims Y."/>
            <person name="Jarvis E.D."/>
        </authorList>
    </citation>
    <scope>NUCLEOTIDE SEQUENCE [LARGE SCALE GENOMIC DNA]</scope>
</reference>
<feature type="compositionally biased region" description="Polar residues" evidence="6">
    <location>
        <begin position="167"/>
        <end position="180"/>
    </location>
</feature>